<name>A0AAV2B2X6_9ARAC</name>
<reference evidence="1 2" key="1">
    <citation type="submission" date="2024-04" db="EMBL/GenBank/DDBJ databases">
        <authorList>
            <person name="Rising A."/>
            <person name="Reimegard J."/>
            <person name="Sonavane S."/>
            <person name="Akerstrom W."/>
            <person name="Nylinder S."/>
            <person name="Hedman E."/>
            <person name="Kallberg Y."/>
        </authorList>
    </citation>
    <scope>NUCLEOTIDE SEQUENCE [LARGE SCALE GENOMIC DNA]</scope>
</reference>
<accession>A0AAV2B2X6</accession>
<comment type="caution">
    <text evidence="1">The sequence shown here is derived from an EMBL/GenBank/DDBJ whole genome shotgun (WGS) entry which is preliminary data.</text>
</comment>
<evidence type="ECO:0000313" key="2">
    <source>
        <dbReference type="Proteomes" id="UP001497382"/>
    </source>
</evidence>
<gene>
    <name evidence="1" type="ORF">LARSCL_LOCUS16179</name>
</gene>
<sequence>MWHGPVSGMFTESACLHICLPFDCSFLPEREGWMTDSGRDSGTVEVDHQLSVRRSLFRFSRRTGRRSGL</sequence>
<dbReference type="Proteomes" id="UP001497382">
    <property type="component" value="Unassembled WGS sequence"/>
</dbReference>
<protein>
    <submittedName>
        <fullName evidence="1">Uncharacterized protein</fullName>
    </submittedName>
</protein>
<organism evidence="1 2">
    <name type="scientific">Larinioides sclopetarius</name>
    <dbReference type="NCBI Taxonomy" id="280406"/>
    <lineage>
        <taxon>Eukaryota</taxon>
        <taxon>Metazoa</taxon>
        <taxon>Ecdysozoa</taxon>
        <taxon>Arthropoda</taxon>
        <taxon>Chelicerata</taxon>
        <taxon>Arachnida</taxon>
        <taxon>Araneae</taxon>
        <taxon>Araneomorphae</taxon>
        <taxon>Entelegynae</taxon>
        <taxon>Araneoidea</taxon>
        <taxon>Araneidae</taxon>
        <taxon>Larinioides</taxon>
    </lineage>
</organism>
<evidence type="ECO:0000313" key="1">
    <source>
        <dbReference type="EMBL" id="CAL1289889.1"/>
    </source>
</evidence>
<dbReference type="EMBL" id="CAXIEN010000256">
    <property type="protein sequence ID" value="CAL1289889.1"/>
    <property type="molecule type" value="Genomic_DNA"/>
</dbReference>
<keyword evidence="2" id="KW-1185">Reference proteome</keyword>
<dbReference type="AlphaFoldDB" id="A0AAV2B2X6"/>
<proteinExistence type="predicted"/>